<sequence>MKSDLKARMVEATLWALWWLMIGSAAVWLLVGSVAYWVKHGWLPADSAGWAQAIGAMAAIAVAIVVPWRLRAAEQRSRQDDRRAVEIGQYIQLIKVINTAERFVGELRNGRNGYSYGATRLLLYSLLQDIQQQFSTLLLATGDRLLLKHIQDVKVAIARFSDRIHPDDISNTQDVSNLLNGLRAARSSLEGYVASEELFKPHSVGITG</sequence>
<dbReference type="KEGG" id="pcam:HNE05_05135"/>
<keyword evidence="1" id="KW-0472">Membrane</keyword>
<gene>
    <name evidence="2" type="ORF">HNE05_05135</name>
</gene>
<accession>A0A6M8FCY9</accession>
<dbReference type="RefSeq" id="WP_173205091.1">
    <property type="nucleotide sequence ID" value="NZ_CP053697.2"/>
</dbReference>
<proteinExistence type="predicted"/>
<keyword evidence="3" id="KW-1185">Reference proteome</keyword>
<name>A0A6M8FCY9_9GAMM</name>
<reference evidence="2" key="1">
    <citation type="submission" date="2020-07" db="EMBL/GenBank/DDBJ databases">
        <title>Nitrate ammonifying Pseudomonas campi sp. nov. isolated from German agricultural grassland.</title>
        <authorList>
            <person name="Timsy T."/>
            <person name="Ulrich A."/>
            <person name="Spanner T."/>
            <person name="Foesel B."/>
            <person name="Kolb S."/>
            <person name="Horn M.A."/>
            <person name="Behrendt U."/>
        </authorList>
    </citation>
    <scope>NUCLEOTIDE SEQUENCE</scope>
    <source>
        <strain evidence="2">S1-A32-2</strain>
    </source>
</reference>
<protein>
    <submittedName>
        <fullName evidence="2">Uncharacterized protein</fullName>
    </submittedName>
</protein>
<dbReference type="EMBL" id="CP053697">
    <property type="protein sequence ID" value="QKE62767.1"/>
    <property type="molecule type" value="Genomic_DNA"/>
</dbReference>
<dbReference type="Proteomes" id="UP000501379">
    <property type="component" value="Chromosome"/>
</dbReference>
<evidence type="ECO:0000313" key="2">
    <source>
        <dbReference type="EMBL" id="QKE62767.1"/>
    </source>
</evidence>
<feature type="transmembrane region" description="Helical" evidence="1">
    <location>
        <begin position="50"/>
        <end position="70"/>
    </location>
</feature>
<evidence type="ECO:0000256" key="1">
    <source>
        <dbReference type="SAM" id="Phobius"/>
    </source>
</evidence>
<keyword evidence="1" id="KW-0812">Transmembrane</keyword>
<dbReference type="AlphaFoldDB" id="A0A6M8FCY9"/>
<organism evidence="2 3">
    <name type="scientific">Aquipseudomonas campi</name>
    <dbReference type="NCBI Taxonomy" id="2731681"/>
    <lineage>
        <taxon>Bacteria</taxon>
        <taxon>Pseudomonadati</taxon>
        <taxon>Pseudomonadota</taxon>
        <taxon>Gammaproteobacteria</taxon>
        <taxon>Pseudomonadales</taxon>
        <taxon>Pseudomonadaceae</taxon>
        <taxon>Aquipseudomonas</taxon>
    </lineage>
</organism>
<keyword evidence="1" id="KW-1133">Transmembrane helix</keyword>
<evidence type="ECO:0000313" key="3">
    <source>
        <dbReference type="Proteomes" id="UP000501379"/>
    </source>
</evidence>
<feature type="transmembrane region" description="Helical" evidence="1">
    <location>
        <begin position="12"/>
        <end position="38"/>
    </location>
</feature>